<sequence length="227" mass="26206">MGMSFNLSQTIESLLIPTRGTQFNGQQHGHPLEQVGEGVHNQLSSNLTEDEDSVSRTGTPKTFADKAARKKEIDRAYRARQKQKTMDTDREMRTLKDENSNLKNENQSLKLENAYMIQNLQSKETEIFQLKSNLLELKCDHEKQNALVQILSDRLACSDLQHENTMLRYQNAQLRQNPSLDCRIIQLVNENGRLELENRKLRVQNDALCGKIIKDNDKKHMLENSQQ</sequence>
<evidence type="ECO:0008006" key="5">
    <source>
        <dbReference type="Google" id="ProtNLM"/>
    </source>
</evidence>
<feature type="coiled-coil region" evidence="1">
    <location>
        <begin position="85"/>
        <end position="140"/>
    </location>
</feature>
<proteinExistence type="predicted"/>
<evidence type="ECO:0000313" key="3">
    <source>
        <dbReference type="EMBL" id="GKV24591.1"/>
    </source>
</evidence>
<protein>
    <recommendedName>
        <fullName evidence="5">BZIP domain-containing protein</fullName>
    </recommendedName>
</protein>
<gene>
    <name evidence="3" type="ORF">SLEP1_g34183</name>
</gene>
<name>A0AAV5KJ00_9ROSI</name>
<accession>A0AAV5KJ00</accession>
<dbReference type="EMBL" id="BPVZ01000066">
    <property type="protein sequence ID" value="GKV24591.1"/>
    <property type="molecule type" value="Genomic_DNA"/>
</dbReference>
<reference evidence="3 4" key="1">
    <citation type="journal article" date="2021" name="Commun. Biol.">
        <title>The genome of Shorea leprosula (Dipterocarpaceae) highlights the ecological relevance of drought in aseasonal tropical rainforests.</title>
        <authorList>
            <person name="Ng K.K.S."/>
            <person name="Kobayashi M.J."/>
            <person name="Fawcett J.A."/>
            <person name="Hatakeyama M."/>
            <person name="Paape T."/>
            <person name="Ng C.H."/>
            <person name="Ang C.C."/>
            <person name="Tnah L.H."/>
            <person name="Lee C.T."/>
            <person name="Nishiyama T."/>
            <person name="Sese J."/>
            <person name="O'Brien M.J."/>
            <person name="Copetti D."/>
            <person name="Mohd Noor M.I."/>
            <person name="Ong R.C."/>
            <person name="Putra M."/>
            <person name="Sireger I.Z."/>
            <person name="Indrioko S."/>
            <person name="Kosugi Y."/>
            <person name="Izuno A."/>
            <person name="Isagi Y."/>
            <person name="Lee S.L."/>
            <person name="Shimizu K.K."/>
        </authorList>
    </citation>
    <scope>NUCLEOTIDE SEQUENCE [LARGE SCALE GENOMIC DNA]</scope>
    <source>
        <strain evidence="3">214</strain>
    </source>
</reference>
<evidence type="ECO:0000256" key="1">
    <source>
        <dbReference type="SAM" id="Coils"/>
    </source>
</evidence>
<keyword evidence="1" id="KW-0175">Coiled coil</keyword>
<comment type="caution">
    <text evidence="3">The sequence shown here is derived from an EMBL/GenBank/DDBJ whole genome shotgun (WGS) entry which is preliminary data.</text>
</comment>
<dbReference type="AlphaFoldDB" id="A0AAV5KJ00"/>
<keyword evidence="4" id="KW-1185">Reference proteome</keyword>
<evidence type="ECO:0000313" key="4">
    <source>
        <dbReference type="Proteomes" id="UP001054252"/>
    </source>
</evidence>
<feature type="region of interest" description="Disordered" evidence="2">
    <location>
        <begin position="44"/>
        <end position="70"/>
    </location>
</feature>
<evidence type="ECO:0000256" key="2">
    <source>
        <dbReference type="SAM" id="MobiDB-lite"/>
    </source>
</evidence>
<organism evidence="3 4">
    <name type="scientific">Rubroshorea leprosula</name>
    <dbReference type="NCBI Taxonomy" id="152421"/>
    <lineage>
        <taxon>Eukaryota</taxon>
        <taxon>Viridiplantae</taxon>
        <taxon>Streptophyta</taxon>
        <taxon>Embryophyta</taxon>
        <taxon>Tracheophyta</taxon>
        <taxon>Spermatophyta</taxon>
        <taxon>Magnoliopsida</taxon>
        <taxon>eudicotyledons</taxon>
        <taxon>Gunneridae</taxon>
        <taxon>Pentapetalae</taxon>
        <taxon>rosids</taxon>
        <taxon>malvids</taxon>
        <taxon>Malvales</taxon>
        <taxon>Dipterocarpaceae</taxon>
        <taxon>Rubroshorea</taxon>
    </lineage>
</organism>
<dbReference type="Proteomes" id="UP001054252">
    <property type="component" value="Unassembled WGS sequence"/>
</dbReference>